<dbReference type="Proteomes" id="UP000008212">
    <property type="component" value="Chromosome"/>
</dbReference>
<dbReference type="HOGENOM" id="CLU_3399007_0_0_12"/>
<dbReference type="PaxDb" id="243275-TDE_2160"/>
<dbReference type="STRING" id="243275.TDE_2160"/>
<evidence type="ECO:0000313" key="2">
    <source>
        <dbReference type="Proteomes" id="UP000008212"/>
    </source>
</evidence>
<gene>
    <name evidence="1" type="ordered locus">TDE_2160</name>
</gene>
<evidence type="ECO:0000313" key="1">
    <source>
        <dbReference type="EMBL" id="AAS12680.1"/>
    </source>
</evidence>
<reference evidence="1 2" key="1">
    <citation type="journal article" date="2004" name="Proc. Natl. Acad. Sci. U.S.A.">
        <title>Comparison of the genome of the oral pathogen Treponema denticola with other spirochete genomes.</title>
        <authorList>
            <person name="Seshadri R."/>
            <person name="Myers G.S."/>
            <person name="Tettelin H."/>
            <person name="Eisen J.A."/>
            <person name="Heidelberg J.F."/>
            <person name="Dodson R.J."/>
            <person name="Davidsen T.M."/>
            <person name="DeBoy R.T."/>
            <person name="Fouts D.E."/>
            <person name="Haft D.H."/>
            <person name="Selengut J."/>
            <person name="Ren Q."/>
            <person name="Brinkac L.M."/>
            <person name="Madupu R."/>
            <person name="Kolonay J."/>
            <person name="Durkin S.A."/>
            <person name="Daugherty S.C."/>
            <person name="Shetty J."/>
            <person name="Shvartsbeyn A."/>
            <person name="Gebregeorgis E."/>
            <person name="Geer K."/>
            <person name="Tsegaye G."/>
            <person name="Malek J."/>
            <person name="Ayodeji B."/>
            <person name="Shatsman S."/>
            <person name="McLeod M.P."/>
            <person name="Smajs D."/>
            <person name="Howell J.K."/>
            <person name="Pal S."/>
            <person name="Amin A."/>
            <person name="Vashisth P."/>
            <person name="McNeill T.Z."/>
            <person name="Xiang Q."/>
            <person name="Sodergren E."/>
            <person name="Baca E."/>
            <person name="Weinstock G.M."/>
            <person name="Norris S.J."/>
            <person name="Fraser C.M."/>
            <person name="Paulsen I.T."/>
        </authorList>
    </citation>
    <scope>NUCLEOTIDE SEQUENCE [LARGE SCALE GENOMIC DNA]</scope>
    <source>
        <strain evidence="2">ATCC 35405 / DSM 14222 / CIP 103919 / JCM 8153 / KCTC 15104</strain>
    </source>
</reference>
<organism evidence="1 2">
    <name type="scientific">Treponema denticola (strain ATCC 35405 / DSM 14222 / CIP 103919 / JCM 8153 / KCTC 15104)</name>
    <dbReference type="NCBI Taxonomy" id="243275"/>
    <lineage>
        <taxon>Bacteria</taxon>
        <taxon>Pseudomonadati</taxon>
        <taxon>Spirochaetota</taxon>
        <taxon>Spirochaetia</taxon>
        <taxon>Spirochaetales</taxon>
        <taxon>Treponemataceae</taxon>
        <taxon>Treponema</taxon>
    </lineage>
</organism>
<accession>Q73KQ7</accession>
<dbReference type="AlphaFoldDB" id="Q73KQ7"/>
<sequence>MVNSANKFEDAVVLLSLKFSCALCVRCGLFN</sequence>
<name>Q73KQ7_TREDE</name>
<keyword evidence="2" id="KW-1185">Reference proteome</keyword>
<protein>
    <submittedName>
        <fullName evidence="1">Uncharacterized protein</fullName>
    </submittedName>
</protein>
<proteinExistence type="predicted"/>
<dbReference type="EMBL" id="AE017226">
    <property type="protein sequence ID" value="AAS12680.1"/>
    <property type="molecule type" value="Genomic_DNA"/>
</dbReference>
<dbReference type="KEGG" id="tde:TDE_2160"/>